<dbReference type="EMBL" id="UINC01008062">
    <property type="protein sequence ID" value="SVA36328.1"/>
    <property type="molecule type" value="Genomic_DNA"/>
</dbReference>
<dbReference type="InterPro" id="IPR027417">
    <property type="entry name" value="P-loop_NTPase"/>
</dbReference>
<comment type="similarity">
    <text evidence="8">Belongs to the ABC transporter superfamily. Drug exporter-1 (DrugE1) (TC 3.A.1.105) family.</text>
</comment>
<dbReference type="InterPro" id="IPR050763">
    <property type="entry name" value="ABC_transporter_ATP-binding"/>
</dbReference>
<gene>
    <name evidence="10" type="ORF">METZ01_LOCUS89182</name>
</gene>
<dbReference type="NCBIfam" id="TIGR01188">
    <property type="entry name" value="drrA"/>
    <property type="match status" value="1"/>
</dbReference>
<keyword evidence="2" id="KW-0813">Transport</keyword>
<evidence type="ECO:0000256" key="4">
    <source>
        <dbReference type="ARBA" id="ARBA00022741"/>
    </source>
</evidence>
<dbReference type="GO" id="GO:1900753">
    <property type="term" value="P:doxorubicin transport"/>
    <property type="evidence" value="ECO:0007669"/>
    <property type="project" value="InterPro"/>
</dbReference>
<reference evidence="10" key="1">
    <citation type="submission" date="2018-05" db="EMBL/GenBank/DDBJ databases">
        <authorList>
            <person name="Lanie J.A."/>
            <person name="Ng W.-L."/>
            <person name="Kazmierczak K.M."/>
            <person name="Andrzejewski T.M."/>
            <person name="Davidsen T.M."/>
            <person name="Wayne K.J."/>
            <person name="Tettelin H."/>
            <person name="Glass J.I."/>
            <person name="Rusch D."/>
            <person name="Podicherti R."/>
            <person name="Tsui H.-C.T."/>
            <person name="Winkler M.E."/>
        </authorList>
    </citation>
    <scope>NUCLEOTIDE SEQUENCE</scope>
</reference>
<dbReference type="PROSITE" id="PS00211">
    <property type="entry name" value="ABC_TRANSPORTER_1"/>
    <property type="match status" value="1"/>
</dbReference>
<evidence type="ECO:0000256" key="7">
    <source>
        <dbReference type="ARBA" id="ARBA00023136"/>
    </source>
</evidence>
<dbReference type="InterPro" id="IPR005894">
    <property type="entry name" value="DrrA"/>
</dbReference>
<dbReference type="PANTHER" id="PTHR42711:SF18">
    <property type="entry name" value="ABC TRANSPORTER, ATP-BINDING PROTEIN"/>
    <property type="match status" value="1"/>
</dbReference>
<dbReference type="SMART" id="SM00382">
    <property type="entry name" value="AAA"/>
    <property type="match status" value="1"/>
</dbReference>
<evidence type="ECO:0000256" key="5">
    <source>
        <dbReference type="ARBA" id="ARBA00022840"/>
    </source>
</evidence>
<keyword evidence="5" id="KW-0067">ATP-binding</keyword>
<dbReference type="PROSITE" id="PS50893">
    <property type="entry name" value="ABC_TRANSPORTER_2"/>
    <property type="match status" value="1"/>
</dbReference>
<dbReference type="GO" id="GO:0043215">
    <property type="term" value="P:daunorubicin transport"/>
    <property type="evidence" value="ECO:0007669"/>
    <property type="project" value="InterPro"/>
</dbReference>
<comment type="subcellular location">
    <subcellularLocation>
        <location evidence="1">Cell membrane</location>
        <topology evidence="1">Peripheral membrane protein</topology>
        <orientation evidence="1">Cytoplasmic side</orientation>
    </subcellularLocation>
</comment>
<evidence type="ECO:0000256" key="6">
    <source>
        <dbReference type="ARBA" id="ARBA00022967"/>
    </source>
</evidence>
<feature type="domain" description="ABC transporter" evidence="9">
    <location>
        <begin position="4"/>
        <end position="234"/>
    </location>
</feature>
<evidence type="ECO:0000256" key="2">
    <source>
        <dbReference type="ARBA" id="ARBA00022448"/>
    </source>
</evidence>
<dbReference type="GO" id="GO:0005886">
    <property type="term" value="C:plasma membrane"/>
    <property type="evidence" value="ECO:0007669"/>
    <property type="project" value="UniProtKB-SubCell"/>
</dbReference>
<dbReference type="Pfam" id="PF00005">
    <property type="entry name" value="ABC_tran"/>
    <property type="match status" value="1"/>
</dbReference>
<evidence type="ECO:0000256" key="8">
    <source>
        <dbReference type="ARBA" id="ARBA00049985"/>
    </source>
</evidence>
<dbReference type="AlphaFoldDB" id="A0A381V9A8"/>
<dbReference type="GO" id="GO:0005524">
    <property type="term" value="F:ATP binding"/>
    <property type="evidence" value="ECO:0007669"/>
    <property type="project" value="UniProtKB-KW"/>
</dbReference>
<evidence type="ECO:0000313" key="10">
    <source>
        <dbReference type="EMBL" id="SVA36328.1"/>
    </source>
</evidence>
<evidence type="ECO:0000256" key="3">
    <source>
        <dbReference type="ARBA" id="ARBA00022475"/>
    </source>
</evidence>
<dbReference type="InterPro" id="IPR003593">
    <property type="entry name" value="AAA+_ATPase"/>
</dbReference>
<name>A0A381V9A8_9ZZZZ</name>
<proteinExistence type="inferred from homology"/>
<dbReference type="GO" id="GO:0016887">
    <property type="term" value="F:ATP hydrolysis activity"/>
    <property type="evidence" value="ECO:0007669"/>
    <property type="project" value="InterPro"/>
</dbReference>
<evidence type="ECO:0000256" key="1">
    <source>
        <dbReference type="ARBA" id="ARBA00004413"/>
    </source>
</evidence>
<dbReference type="PANTHER" id="PTHR42711">
    <property type="entry name" value="ABC TRANSPORTER ATP-BINDING PROTEIN"/>
    <property type="match status" value="1"/>
</dbReference>
<sequence length="323" mass="36439">MPMIEVNNLSKRFRDFDAVTDVSFNVEKGEVFGFLGPNGAGKTTTINMLCTLLRPTSGGASVAGSDIVKQKNAVRRSIGLVFQETTLDDHLTAEQNILFHALAYGVRADLRKHRTKELLMLMELWDRRKDKIRTYSGGMKRRLEIARGLVHLPQVLFLDEPTLGLDPQTRNRIWEYILGLREKEGLTIFLTTHYMDEAEHSDRIAVIDNGKIVAMDTPNALKSQVSGDTVTISSDNNDLVGKELREKYSISSAISNGAVNFRVPSGEEFIPPFVQGFDGNLQSIGLRRPTLEDVFLHVTGRQIRDERVDEQTLMRQAMRARHR</sequence>
<keyword evidence="6" id="KW-1278">Translocase</keyword>
<accession>A0A381V9A8</accession>
<organism evidence="10">
    <name type="scientific">marine metagenome</name>
    <dbReference type="NCBI Taxonomy" id="408172"/>
    <lineage>
        <taxon>unclassified sequences</taxon>
        <taxon>metagenomes</taxon>
        <taxon>ecological metagenomes</taxon>
    </lineage>
</organism>
<dbReference type="Gene3D" id="3.40.50.300">
    <property type="entry name" value="P-loop containing nucleotide triphosphate hydrolases"/>
    <property type="match status" value="1"/>
</dbReference>
<dbReference type="InterPro" id="IPR003439">
    <property type="entry name" value="ABC_transporter-like_ATP-bd"/>
</dbReference>
<keyword evidence="7" id="KW-0472">Membrane</keyword>
<keyword evidence="3" id="KW-1003">Cell membrane</keyword>
<evidence type="ECO:0000259" key="9">
    <source>
        <dbReference type="PROSITE" id="PS50893"/>
    </source>
</evidence>
<keyword evidence="4" id="KW-0547">Nucleotide-binding</keyword>
<dbReference type="FunFam" id="3.40.50.300:FF:000589">
    <property type="entry name" value="ABC transporter, ATP-binding subunit"/>
    <property type="match status" value="1"/>
</dbReference>
<dbReference type="InterPro" id="IPR017871">
    <property type="entry name" value="ABC_transporter-like_CS"/>
</dbReference>
<protein>
    <recommendedName>
        <fullName evidence="9">ABC transporter domain-containing protein</fullName>
    </recommendedName>
</protein>
<dbReference type="SUPFAM" id="SSF52540">
    <property type="entry name" value="P-loop containing nucleoside triphosphate hydrolases"/>
    <property type="match status" value="1"/>
</dbReference>